<feature type="transmembrane region" description="Helical" evidence="1">
    <location>
        <begin position="122"/>
        <end position="140"/>
    </location>
</feature>
<keyword evidence="3" id="KW-1185">Reference proteome</keyword>
<evidence type="ECO:0000313" key="2">
    <source>
        <dbReference type="EMBL" id="GIO25849.1"/>
    </source>
</evidence>
<feature type="transmembrane region" description="Helical" evidence="1">
    <location>
        <begin position="57"/>
        <end position="75"/>
    </location>
</feature>
<proteinExistence type="predicted"/>
<dbReference type="AlphaFoldDB" id="A0A919X525"/>
<evidence type="ECO:0000256" key="1">
    <source>
        <dbReference type="SAM" id="Phobius"/>
    </source>
</evidence>
<comment type="caution">
    <text evidence="2">The sequence shown here is derived from an EMBL/GenBank/DDBJ whole genome shotgun (WGS) entry which is preliminary data.</text>
</comment>
<gene>
    <name evidence="2" type="ORF">J43TS3_04600</name>
</gene>
<name>A0A919X525_9BACI</name>
<dbReference type="EMBL" id="BORP01000001">
    <property type="protein sequence ID" value="GIO25849.1"/>
    <property type="molecule type" value="Genomic_DNA"/>
</dbReference>
<evidence type="ECO:0000313" key="3">
    <source>
        <dbReference type="Proteomes" id="UP000676917"/>
    </source>
</evidence>
<reference evidence="2" key="1">
    <citation type="submission" date="2021-03" db="EMBL/GenBank/DDBJ databases">
        <title>Antimicrobial resistance genes in bacteria isolated from Japanese honey, and their potential for conferring macrolide and lincosamide resistance in the American foulbrood pathogen Paenibacillus larvae.</title>
        <authorList>
            <person name="Okamoto M."/>
            <person name="Kumagai M."/>
            <person name="Kanamori H."/>
            <person name="Takamatsu D."/>
        </authorList>
    </citation>
    <scope>NUCLEOTIDE SEQUENCE</scope>
    <source>
        <strain evidence="2">J43TS3</strain>
    </source>
</reference>
<accession>A0A919X525</accession>
<feature type="transmembrane region" description="Helical" evidence="1">
    <location>
        <begin position="96"/>
        <end position="116"/>
    </location>
</feature>
<evidence type="ECO:0008006" key="4">
    <source>
        <dbReference type="Google" id="ProtNLM"/>
    </source>
</evidence>
<dbReference type="RefSeq" id="WP_244853294.1">
    <property type="nucleotide sequence ID" value="NZ_BORP01000001.1"/>
</dbReference>
<keyword evidence="1" id="KW-0472">Membrane</keyword>
<protein>
    <recommendedName>
        <fullName evidence="4">Glycerophosphoryl diester phosphodiesterase membrane domain-containing protein</fullName>
    </recommendedName>
</protein>
<keyword evidence="1" id="KW-1133">Transmembrane helix</keyword>
<keyword evidence="1" id="KW-0812">Transmembrane</keyword>
<organism evidence="2 3">
    <name type="scientific">Ornithinibacillus bavariensis</name>
    <dbReference type="NCBI Taxonomy" id="545502"/>
    <lineage>
        <taxon>Bacteria</taxon>
        <taxon>Bacillati</taxon>
        <taxon>Bacillota</taxon>
        <taxon>Bacilli</taxon>
        <taxon>Bacillales</taxon>
        <taxon>Bacillaceae</taxon>
        <taxon>Ornithinibacillus</taxon>
    </lineage>
</organism>
<feature type="transmembrane region" description="Helical" evidence="1">
    <location>
        <begin position="193"/>
        <end position="215"/>
    </location>
</feature>
<feature type="transmembrane region" description="Helical" evidence="1">
    <location>
        <begin position="20"/>
        <end position="45"/>
    </location>
</feature>
<dbReference type="Proteomes" id="UP000676917">
    <property type="component" value="Unassembled WGS sequence"/>
</dbReference>
<feature type="transmembrane region" description="Helical" evidence="1">
    <location>
        <begin position="161"/>
        <end position="187"/>
    </location>
</feature>
<sequence length="238" mass="27727">MKSPFRNTWEIYTGRFERVLLLMLFTTLPLLIVHSFATNYIYAITPSMDPLYSFADIYYGLITILLYIFAQVPYVRFVYNEYNDMERSFQDAIFQFIVLGFTVFIFATIVSILSIIGFSLFIIPGFIILALTLPVPYVSVFDKKSVWRSYKEGIRIGKKHFWKIFLLILVTGLLEMIAGVLITSQIFNITNSFAAQIITQIVLNLIYYPFIVMLLSSCMIKWREEQKVLETRDETEVA</sequence>